<dbReference type="Proteomes" id="UP001210380">
    <property type="component" value="Unassembled WGS sequence"/>
</dbReference>
<keyword evidence="2" id="KW-0378">Hydrolase</keyword>
<evidence type="ECO:0000313" key="2">
    <source>
        <dbReference type="EMBL" id="MDA3624059.1"/>
    </source>
</evidence>
<dbReference type="PANTHER" id="PTHR43194:SF2">
    <property type="entry name" value="PEROXISOMAL MEMBRANE PROTEIN LPX1"/>
    <property type="match status" value="1"/>
</dbReference>
<organism evidence="2 3">
    <name type="scientific">Saccharopolyspora oryzae</name>
    <dbReference type="NCBI Taxonomy" id="2997343"/>
    <lineage>
        <taxon>Bacteria</taxon>
        <taxon>Bacillati</taxon>
        <taxon>Actinomycetota</taxon>
        <taxon>Actinomycetes</taxon>
        <taxon>Pseudonocardiales</taxon>
        <taxon>Pseudonocardiaceae</taxon>
        <taxon>Saccharopolyspora</taxon>
    </lineage>
</organism>
<dbReference type="PRINTS" id="PR00111">
    <property type="entry name" value="ABHYDROLASE"/>
</dbReference>
<reference evidence="2 3" key="1">
    <citation type="submission" date="2022-11" db="EMBL/GenBank/DDBJ databases">
        <title>Draft genome sequence of Saccharopolyspora sp. WRP15-2 isolated from rhizosphere soils of wild rice in Thailand.</title>
        <authorList>
            <person name="Duangmal K."/>
            <person name="Kammanee S."/>
            <person name="Muangham S."/>
        </authorList>
    </citation>
    <scope>NUCLEOTIDE SEQUENCE [LARGE SCALE GENOMIC DNA]</scope>
    <source>
        <strain evidence="2 3">WRP15-2</strain>
    </source>
</reference>
<feature type="domain" description="AB hydrolase-1" evidence="1">
    <location>
        <begin position="36"/>
        <end position="266"/>
    </location>
</feature>
<dbReference type="SUPFAM" id="SSF53474">
    <property type="entry name" value="alpha/beta-Hydrolases"/>
    <property type="match status" value="1"/>
</dbReference>
<dbReference type="InterPro" id="IPR000639">
    <property type="entry name" value="Epox_hydrolase-like"/>
</dbReference>
<comment type="caution">
    <text evidence="2">The sequence shown here is derived from an EMBL/GenBank/DDBJ whole genome shotgun (WGS) entry which is preliminary data.</text>
</comment>
<dbReference type="PANTHER" id="PTHR43194">
    <property type="entry name" value="HYDROLASE ALPHA/BETA FOLD FAMILY"/>
    <property type="match status" value="1"/>
</dbReference>
<sequence>MVADDPRVRVEFRGLDGIKLVADRWEPEEPGDSLGTVLLLHGGGQTRHSWARTAQVLASRGWTAIAVDARGHGDSDRSPDGSYTLDHFAGDVHGIARDCDHPPVLIGASLGGRASLALAGDHPDSISGLVLVDIAARTEESGRSEVREFMASAPNGYASLEEVAEAINAYNPSRRRPRNLEGLKKNLRLHADGRWYWHWDPAFLRYAETDLDETTARLNTAARKVTAPTLVVRGNKSNLVTPEAVAELLELVPTARAVEVTAGHMIAGDDNDIFATHLFEFLTTDVLDGQAARSRNS</sequence>
<dbReference type="Gene3D" id="3.40.50.1820">
    <property type="entry name" value="alpha/beta hydrolase"/>
    <property type="match status" value="1"/>
</dbReference>
<proteinExistence type="predicted"/>
<name>A0ABT4UQS1_9PSEU</name>
<dbReference type="RefSeq" id="WP_270946628.1">
    <property type="nucleotide sequence ID" value="NZ_JAQGLA010000002.1"/>
</dbReference>
<dbReference type="Pfam" id="PF00561">
    <property type="entry name" value="Abhydrolase_1"/>
    <property type="match status" value="1"/>
</dbReference>
<protein>
    <submittedName>
        <fullName evidence="2">Alpha/beta hydrolase</fullName>
    </submittedName>
</protein>
<dbReference type="InterPro" id="IPR050228">
    <property type="entry name" value="Carboxylesterase_BioH"/>
</dbReference>
<evidence type="ECO:0000259" key="1">
    <source>
        <dbReference type="Pfam" id="PF00561"/>
    </source>
</evidence>
<gene>
    <name evidence="2" type="ORF">OU415_01345</name>
</gene>
<dbReference type="InterPro" id="IPR029058">
    <property type="entry name" value="AB_hydrolase_fold"/>
</dbReference>
<evidence type="ECO:0000313" key="3">
    <source>
        <dbReference type="Proteomes" id="UP001210380"/>
    </source>
</evidence>
<dbReference type="InterPro" id="IPR000073">
    <property type="entry name" value="AB_hydrolase_1"/>
</dbReference>
<accession>A0ABT4UQS1</accession>
<dbReference type="EMBL" id="JAQGLA010000002">
    <property type="protein sequence ID" value="MDA3624059.1"/>
    <property type="molecule type" value="Genomic_DNA"/>
</dbReference>
<keyword evidence="3" id="KW-1185">Reference proteome</keyword>
<dbReference type="PRINTS" id="PR00412">
    <property type="entry name" value="EPOXHYDRLASE"/>
</dbReference>
<dbReference type="GO" id="GO:0016787">
    <property type="term" value="F:hydrolase activity"/>
    <property type="evidence" value="ECO:0007669"/>
    <property type="project" value="UniProtKB-KW"/>
</dbReference>